<organism evidence="5 6">
    <name type="scientific">Desulfitobacterium dichloroeliminans (strain LMG P-21439 / DCA1)</name>
    <dbReference type="NCBI Taxonomy" id="871963"/>
    <lineage>
        <taxon>Bacteria</taxon>
        <taxon>Bacillati</taxon>
        <taxon>Bacillota</taxon>
        <taxon>Clostridia</taxon>
        <taxon>Eubacteriales</taxon>
        <taxon>Desulfitobacteriaceae</taxon>
        <taxon>Desulfitobacterium</taxon>
    </lineage>
</organism>
<dbReference type="RefSeq" id="WP_015263582.1">
    <property type="nucleotide sequence ID" value="NC_019903.1"/>
</dbReference>
<dbReference type="Gene3D" id="3.40.50.2000">
    <property type="entry name" value="Glycogen Phosphorylase B"/>
    <property type="match status" value="2"/>
</dbReference>
<dbReference type="Pfam" id="PF13579">
    <property type="entry name" value="Glyco_trans_4_4"/>
    <property type="match status" value="1"/>
</dbReference>
<evidence type="ECO:0000256" key="3">
    <source>
        <dbReference type="SAM" id="MobiDB-lite"/>
    </source>
</evidence>
<name>L0FCF4_DESDL</name>
<gene>
    <name evidence="5" type="ordered locus">Desdi_3229</name>
</gene>
<dbReference type="KEGG" id="ddl:Desdi_3229"/>
<evidence type="ECO:0000259" key="4">
    <source>
        <dbReference type="Pfam" id="PF13579"/>
    </source>
</evidence>
<evidence type="ECO:0000313" key="6">
    <source>
        <dbReference type="Proteomes" id="UP000010797"/>
    </source>
</evidence>
<proteinExistence type="predicted"/>
<sequence length="463" mass="51286">MKICVLTSAHPPLDARIFYKEACSLRRAGYDVVLIAPYPRQRQGGDSSCETGSCEKGSGPSSQGPNSHEAGVSETRRSGAAGYPQEEIVEGIRIRYVPPFASRLQRVRNLRAIYHAAVEEQADLYHFHDPDLIWTGLTLQKKLGKPVIYDVHEYYADSLKTRYWLPAPLRKTAAAVFERLEKGAASRFAGIMTVNHHMEGLFKQYNPVGASLFNFPLQEQFQFERPSSKFGAKCELGTGPSFQEISEEVTEGADEEAQESFDSSDCSGVPVGTVAPVILYLGGINRERGLEVILEAMPLVREKHPDAVCKLVGPLELGGISEKYLPMENWLEKGNIQVLGKVPYSQVPAILRDSHIALVPLLPTLNYTKAIPVKLIEYMAAGLPVVGSRFGYIEQILREDECGSLAEPGEPQSLAQEICTLIENPAQALKYAQNGWDAFHEKYSWESEEKKLLAVYEQVLGGQ</sequence>
<dbReference type="Pfam" id="PF13692">
    <property type="entry name" value="Glyco_trans_1_4"/>
    <property type="match status" value="1"/>
</dbReference>
<dbReference type="HOGENOM" id="CLU_009583_36_1_9"/>
<protein>
    <submittedName>
        <fullName evidence="5">Glycosyltransferase</fullName>
    </submittedName>
</protein>
<dbReference type="AlphaFoldDB" id="L0FCF4"/>
<dbReference type="InterPro" id="IPR028098">
    <property type="entry name" value="Glyco_trans_4-like_N"/>
</dbReference>
<accession>L0FCF4</accession>
<evidence type="ECO:0000313" key="5">
    <source>
        <dbReference type="EMBL" id="AGA70623.1"/>
    </source>
</evidence>
<dbReference type="PANTHER" id="PTHR12526:SF629">
    <property type="entry name" value="TEICHURONIC ACID BIOSYNTHESIS GLYCOSYLTRANSFERASE TUAH-RELATED"/>
    <property type="match status" value="1"/>
</dbReference>
<evidence type="ECO:0000256" key="2">
    <source>
        <dbReference type="ARBA" id="ARBA00022679"/>
    </source>
</evidence>
<dbReference type="Proteomes" id="UP000010797">
    <property type="component" value="Chromosome"/>
</dbReference>
<reference evidence="6" key="1">
    <citation type="submission" date="2012-02" db="EMBL/GenBank/DDBJ databases">
        <title>Complete sequence of Desulfitobacterium dichloroeliminans LMG P-21439.</title>
        <authorList>
            <person name="Lucas S."/>
            <person name="Han J."/>
            <person name="Lapidus A."/>
            <person name="Cheng J.-F."/>
            <person name="Goodwin L."/>
            <person name="Pitluck S."/>
            <person name="Peters L."/>
            <person name="Ovchinnikova G."/>
            <person name="Teshima H."/>
            <person name="Detter J.C."/>
            <person name="Han C."/>
            <person name="Tapia R."/>
            <person name="Land M."/>
            <person name="Hauser L."/>
            <person name="Kyrpides N."/>
            <person name="Ivanova N."/>
            <person name="Pagani I."/>
            <person name="Kruse T."/>
            <person name="de Vos W.M."/>
            <person name="Boon N."/>
            <person name="Smidt H."/>
            <person name="Woyke T."/>
        </authorList>
    </citation>
    <scope>NUCLEOTIDE SEQUENCE [LARGE SCALE GENOMIC DNA]</scope>
    <source>
        <strain evidence="6">LMG P-21439 / DCA1</strain>
    </source>
</reference>
<dbReference type="CDD" id="cd03794">
    <property type="entry name" value="GT4_WbuB-like"/>
    <property type="match status" value="1"/>
</dbReference>
<dbReference type="STRING" id="871963.Desdi_3229"/>
<feature type="domain" description="Glycosyltransferase subfamily 4-like N-terminal" evidence="4">
    <location>
        <begin position="22"/>
        <end position="204"/>
    </location>
</feature>
<dbReference type="eggNOG" id="COG0438">
    <property type="taxonomic scope" value="Bacteria"/>
</dbReference>
<dbReference type="GO" id="GO:0016757">
    <property type="term" value="F:glycosyltransferase activity"/>
    <property type="evidence" value="ECO:0007669"/>
    <property type="project" value="UniProtKB-KW"/>
</dbReference>
<feature type="region of interest" description="Disordered" evidence="3">
    <location>
        <begin position="41"/>
        <end position="82"/>
    </location>
</feature>
<dbReference type="EMBL" id="CP003344">
    <property type="protein sequence ID" value="AGA70623.1"/>
    <property type="molecule type" value="Genomic_DNA"/>
</dbReference>
<dbReference type="SUPFAM" id="SSF53756">
    <property type="entry name" value="UDP-Glycosyltransferase/glycogen phosphorylase"/>
    <property type="match status" value="1"/>
</dbReference>
<evidence type="ECO:0000256" key="1">
    <source>
        <dbReference type="ARBA" id="ARBA00022676"/>
    </source>
</evidence>
<keyword evidence="2 5" id="KW-0808">Transferase</keyword>
<keyword evidence="6" id="KW-1185">Reference proteome</keyword>
<dbReference type="PANTHER" id="PTHR12526">
    <property type="entry name" value="GLYCOSYLTRANSFERASE"/>
    <property type="match status" value="1"/>
</dbReference>
<keyword evidence="1" id="KW-0328">Glycosyltransferase</keyword>